<dbReference type="AlphaFoldDB" id="A0AAU9K7U0"/>
<comment type="caution">
    <text evidence="1">The sequence shown here is derived from an EMBL/GenBank/DDBJ whole genome shotgun (WGS) entry which is preliminary data.</text>
</comment>
<name>A0AAU9K7U0_9CILI</name>
<gene>
    <name evidence="1" type="ORF">BSTOLATCC_MIC50137</name>
</gene>
<keyword evidence="2" id="KW-1185">Reference proteome</keyword>
<evidence type="ECO:0000313" key="2">
    <source>
        <dbReference type="Proteomes" id="UP001162131"/>
    </source>
</evidence>
<organism evidence="1 2">
    <name type="scientific">Blepharisma stoltei</name>
    <dbReference type="NCBI Taxonomy" id="1481888"/>
    <lineage>
        <taxon>Eukaryota</taxon>
        <taxon>Sar</taxon>
        <taxon>Alveolata</taxon>
        <taxon>Ciliophora</taxon>
        <taxon>Postciliodesmatophora</taxon>
        <taxon>Heterotrichea</taxon>
        <taxon>Heterotrichida</taxon>
        <taxon>Blepharismidae</taxon>
        <taxon>Blepharisma</taxon>
    </lineage>
</organism>
<proteinExistence type="predicted"/>
<dbReference type="EMBL" id="CAJZBQ010000050">
    <property type="protein sequence ID" value="CAG9330024.1"/>
    <property type="molecule type" value="Genomic_DNA"/>
</dbReference>
<reference evidence="1" key="1">
    <citation type="submission" date="2021-09" db="EMBL/GenBank/DDBJ databases">
        <authorList>
            <consortium name="AG Swart"/>
            <person name="Singh M."/>
            <person name="Singh A."/>
            <person name="Seah K."/>
            <person name="Emmerich C."/>
        </authorList>
    </citation>
    <scope>NUCLEOTIDE SEQUENCE</scope>
    <source>
        <strain evidence="1">ATCC30299</strain>
    </source>
</reference>
<dbReference type="SUPFAM" id="SSF54593">
    <property type="entry name" value="Glyoxalase/Bleomycin resistance protein/Dihydroxybiphenyl dioxygenase"/>
    <property type="match status" value="1"/>
</dbReference>
<accession>A0AAU9K7U0</accession>
<evidence type="ECO:0008006" key="3">
    <source>
        <dbReference type="Google" id="ProtNLM"/>
    </source>
</evidence>
<dbReference type="Gene3D" id="3.10.180.10">
    <property type="entry name" value="2,3-Dihydroxybiphenyl 1,2-Dioxygenase, domain 1"/>
    <property type="match status" value="1"/>
</dbReference>
<dbReference type="InterPro" id="IPR029068">
    <property type="entry name" value="Glyas_Bleomycin-R_OHBP_Dase"/>
</dbReference>
<protein>
    <recommendedName>
        <fullName evidence="3">Glyoxalase domain-containing protein 4</fullName>
    </recommendedName>
</protein>
<sequence>MKGVIIFTTNIMRSTGFYTDALGLKCQHLSEVFAEFHDEKGNMIMLRHTDSIAYCNSGFNPVLLFEKRNFDETLANAIKYGAIKDGEPVNSESGKVVYLKSPDGYSFALKEFQEEIQEEKPQKTDTSPVTEELQKLFQKLKI</sequence>
<evidence type="ECO:0000313" key="1">
    <source>
        <dbReference type="EMBL" id="CAG9330024.1"/>
    </source>
</evidence>
<dbReference type="Proteomes" id="UP001162131">
    <property type="component" value="Unassembled WGS sequence"/>
</dbReference>